<keyword evidence="3" id="KW-1185">Reference proteome</keyword>
<dbReference type="Proteomes" id="UP001175271">
    <property type="component" value="Unassembled WGS sequence"/>
</dbReference>
<gene>
    <name evidence="2" type="ORF">QR680_015658</name>
</gene>
<feature type="transmembrane region" description="Helical" evidence="1">
    <location>
        <begin position="80"/>
        <end position="103"/>
    </location>
</feature>
<name>A0AA39HAG4_9BILA</name>
<evidence type="ECO:0000256" key="1">
    <source>
        <dbReference type="SAM" id="Phobius"/>
    </source>
</evidence>
<reference evidence="2" key="1">
    <citation type="submission" date="2023-06" db="EMBL/GenBank/DDBJ databases">
        <title>Genomic analysis of the entomopathogenic nematode Steinernema hermaphroditum.</title>
        <authorList>
            <person name="Schwarz E.M."/>
            <person name="Heppert J.K."/>
            <person name="Baniya A."/>
            <person name="Schwartz H.T."/>
            <person name="Tan C.-H."/>
            <person name="Antoshechkin I."/>
            <person name="Sternberg P.W."/>
            <person name="Goodrich-Blair H."/>
            <person name="Dillman A.R."/>
        </authorList>
    </citation>
    <scope>NUCLEOTIDE SEQUENCE</scope>
    <source>
        <strain evidence="2">PS9179</strain>
        <tissue evidence="2">Whole animal</tissue>
    </source>
</reference>
<comment type="caution">
    <text evidence="2">The sequence shown here is derived from an EMBL/GenBank/DDBJ whole genome shotgun (WGS) entry which is preliminary data.</text>
</comment>
<keyword evidence="1" id="KW-0812">Transmembrane</keyword>
<organism evidence="2 3">
    <name type="scientific">Steinernema hermaphroditum</name>
    <dbReference type="NCBI Taxonomy" id="289476"/>
    <lineage>
        <taxon>Eukaryota</taxon>
        <taxon>Metazoa</taxon>
        <taxon>Ecdysozoa</taxon>
        <taxon>Nematoda</taxon>
        <taxon>Chromadorea</taxon>
        <taxon>Rhabditida</taxon>
        <taxon>Tylenchina</taxon>
        <taxon>Panagrolaimomorpha</taxon>
        <taxon>Strongyloidoidea</taxon>
        <taxon>Steinernematidae</taxon>
        <taxon>Steinernema</taxon>
    </lineage>
</organism>
<accession>A0AA39HAG4</accession>
<evidence type="ECO:0000313" key="3">
    <source>
        <dbReference type="Proteomes" id="UP001175271"/>
    </source>
</evidence>
<feature type="transmembrane region" description="Helical" evidence="1">
    <location>
        <begin position="139"/>
        <end position="157"/>
    </location>
</feature>
<dbReference type="PANTHER" id="PTHR23021:SF11">
    <property type="entry name" value="SERPENTINE RECEPTOR, CLASS T"/>
    <property type="match status" value="1"/>
</dbReference>
<feature type="transmembrane region" description="Helical" evidence="1">
    <location>
        <begin position="169"/>
        <end position="193"/>
    </location>
</feature>
<proteinExistence type="predicted"/>
<evidence type="ECO:0000313" key="2">
    <source>
        <dbReference type="EMBL" id="KAK0401233.1"/>
    </source>
</evidence>
<dbReference type="SUPFAM" id="SSF81321">
    <property type="entry name" value="Family A G protein-coupled receptor-like"/>
    <property type="match status" value="1"/>
</dbReference>
<keyword evidence="1" id="KW-0472">Membrane</keyword>
<dbReference type="InterPro" id="IPR019425">
    <property type="entry name" value="7TM_GPCR_serpentine_rcpt_Srt"/>
</dbReference>
<sequence length="260" mass="29288">MFYLGTLDVFNILANASLTGYLLFVGAVPCSYIDFIYLAGAFELGMWANQCCTCAVLLVNRCAQLVNADWPKYSFLGKRAYIWIAMCVTYGLTFSFFANALVFSSTSYAWFFDPYIDIPELNYVDKSYYKSTLHTANNIGVILLLVGLNTVLMALIKMKRGANTRFGRVQTLITIQSFVICLFTISSSLIFVIDQHFRVPTVVTIASNFSWQLSNAGPGIMYIAINRTIRNGVLSMINKKIGWKASSKIYSITRRDLTQW</sequence>
<dbReference type="PANTHER" id="PTHR23021">
    <property type="entry name" value="SERPENTINE RECEPTOR, CLASS T"/>
    <property type="match status" value="1"/>
</dbReference>
<protein>
    <recommendedName>
        <fullName evidence="4">7TM GPCR serpentine receptor class x (Srx) domain-containing protein</fullName>
    </recommendedName>
</protein>
<dbReference type="Pfam" id="PF10321">
    <property type="entry name" value="7TM_GPCR_Srt"/>
    <property type="match status" value="1"/>
</dbReference>
<keyword evidence="1" id="KW-1133">Transmembrane helix</keyword>
<evidence type="ECO:0008006" key="4">
    <source>
        <dbReference type="Google" id="ProtNLM"/>
    </source>
</evidence>
<dbReference type="EMBL" id="JAUCMV010000004">
    <property type="protein sequence ID" value="KAK0401233.1"/>
    <property type="molecule type" value="Genomic_DNA"/>
</dbReference>
<dbReference type="AlphaFoldDB" id="A0AA39HAG4"/>